<dbReference type="AlphaFoldDB" id="A0A0F9HDX2"/>
<organism evidence="1">
    <name type="scientific">marine sediment metagenome</name>
    <dbReference type="NCBI Taxonomy" id="412755"/>
    <lineage>
        <taxon>unclassified sequences</taxon>
        <taxon>metagenomes</taxon>
        <taxon>ecological metagenomes</taxon>
    </lineage>
</organism>
<gene>
    <name evidence="1" type="ORF">LCGC14_2010340</name>
</gene>
<name>A0A0F9HDX2_9ZZZZ</name>
<evidence type="ECO:0000313" key="1">
    <source>
        <dbReference type="EMBL" id="KKL79885.1"/>
    </source>
</evidence>
<protein>
    <submittedName>
        <fullName evidence="1">Uncharacterized protein</fullName>
    </submittedName>
</protein>
<dbReference type="EMBL" id="LAZR01023035">
    <property type="protein sequence ID" value="KKL79885.1"/>
    <property type="molecule type" value="Genomic_DNA"/>
</dbReference>
<comment type="caution">
    <text evidence="1">The sequence shown here is derived from an EMBL/GenBank/DDBJ whole genome shotgun (WGS) entry which is preliminary data.</text>
</comment>
<proteinExistence type="predicted"/>
<reference evidence="1" key="1">
    <citation type="journal article" date="2015" name="Nature">
        <title>Complex archaea that bridge the gap between prokaryotes and eukaryotes.</title>
        <authorList>
            <person name="Spang A."/>
            <person name="Saw J.H."/>
            <person name="Jorgensen S.L."/>
            <person name="Zaremba-Niedzwiedzka K."/>
            <person name="Martijn J."/>
            <person name="Lind A.E."/>
            <person name="van Eijk R."/>
            <person name="Schleper C."/>
            <person name="Guy L."/>
            <person name="Ettema T.J."/>
        </authorList>
    </citation>
    <scope>NUCLEOTIDE SEQUENCE</scope>
</reference>
<accession>A0A0F9HDX2</accession>
<dbReference type="NCBIfam" id="NF047331">
    <property type="entry name" value="phage_HTJ"/>
    <property type="match status" value="1"/>
</dbReference>
<sequence length="71" mass="7936">MSALADLIAWRDALEKARFTGIRTLREGDKMVTYGDDAEMRTALSDVNRKIAQLQNTGPLREIQIKSSKGL</sequence>